<protein>
    <submittedName>
        <fullName evidence="2">Pimeloyl-ACP methyl ester carboxylesterase</fullName>
    </submittedName>
</protein>
<gene>
    <name evidence="2" type="ORF">DFR74_12115</name>
</gene>
<dbReference type="GO" id="GO:0004806">
    <property type="term" value="F:triacylglycerol lipase activity"/>
    <property type="evidence" value="ECO:0007669"/>
    <property type="project" value="TreeGrafter"/>
</dbReference>
<dbReference type="AlphaFoldDB" id="A0A366CZ39"/>
<dbReference type="STRING" id="1210090.GCA_001613185_04824"/>
<dbReference type="RefSeq" id="WP_067511502.1">
    <property type="nucleotide sequence ID" value="NZ_CP107943.1"/>
</dbReference>
<dbReference type="PANTHER" id="PTHR43433:SF5">
    <property type="entry name" value="AB HYDROLASE-1 DOMAIN-CONTAINING PROTEIN"/>
    <property type="match status" value="1"/>
</dbReference>
<dbReference type="OrthoDB" id="8957634at2"/>
<dbReference type="GO" id="GO:0046503">
    <property type="term" value="P:glycerolipid catabolic process"/>
    <property type="evidence" value="ECO:0007669"/>
    <property type="project" value="TreeGrafter"/>
</dbReference>
<evidence type="ECO:0000313" key="2">
    <source>
        <dbReference type="EMBL" id="RBO82925.1"/>
    </source>
</evidence>
<dbReference type="Proteomes" id="UP000252586">
    <property type="component" value="Unassembled WGS sequence"/>
</dbReference>
<sequence>MTERLLPINGVELCVRTEGDPALPALLLLHAAGHSLISWPDELCAALADTFHVIRYDSRDAGRSTASPAGAPPHTLRDLVADAAALLDGRRAHILGMSGGAAVAQLLALDHPVASLTLFASTPGGPGHDTPDLPDPLPLAEPAPPDWNDPESAIDYIVEAERPYSADFDEAAMRDIATRVLARSGNPEAQFTNPFLIDPGTPWRDRLPEITAPTVVFHGEQDPFLPLPHGRALATELDARFIPLPNTGHEVFPRHTWPTVLPALRALARPPRAFELGATTR</sequence>
<dbReference type="InterPro" id="IPR000073">
    <property type="entry name" value="AB_hydrolase_1"/>
</dbReference>
<dbReference type="InterPro" id="IPR050471">
    <property type="entry name" value="AB_hydrolase"/>
</dbReference>
<dbReference type="SUPFAM" id="SSF53474">
    <property type="entry name" value="alpha/beta-Hydrolases"/>
    <property type="match status" value="1"/>
</dbReference>
<evidence type="ECO:0000259" key="1">
    <source>
        <dbReference type="Pfam" id="PF00561"/>
    </source>
</evidence>
<evidence type="ECO:0000313" key="3">
    <source>
        <dbReference type="Proteomes" id="UP000252586"/>
    </source>
</evidence>
<organism evidence="2 3">
    <name type="scientific">Nocardia puris</name>
    <dbReference type="NCBI Taxonomy" id="208602"/>
    <lineage>
        <taxon>Bacteria</taxon>
        <taxon>Bacillati</taxon>
        <taxon>Actinomycetota</taxon>
        <taxon>Actinomycetes</taxon>
        <taxon>Mycobacteriales</taxon>
        <taxon>Nocardiaceae</taxon>
        <taxon>Nocardia</taxon>
    </lineage>
</organism>
<accession>A0A366CZ39</accession>
<dbReference type="Pfam" id="PF00561">
    <property type="entry name" value="Abhydrolase_1"/>
    <property type="match status" value="1"/>
</dbReference>
<dbReference type="InterPro" id="IPR029058">
    <property type="entry name" value="AB_hydrolase_fold"/>
</dbReference>
<keyword evidence="3" id="KW-1185">Reference proteome</keyword>
<name>A0A366CZ39_9NOCA</name>
<dbReference type="Gene3D" id="3.40.50.1820">
    <property type="entry name" value="alpha/beta hydrolase"/>
    <property type="match status" value="1"/>
</dbReference>
<reference evidence="2 3" key="1">
    <citation type="submission" date="2018-06" db="EMBL/GenBank/DDBJ databases">
        <title>Genomic Encyclopedia of Type Strains, Phase IV (KMG-IV): sequencing the most valuable type-strain genomes for metagenomic binning, comparative biology and taxonomic classification.</title>
        <authorList>
            <person name="Goeker M."/>
        </authorList>
    </citation>
    <scope>NUCLEOTIDE SEQUENCE [LARGE SCALE GENOMIC DNA]</scope>
    <source>
        <strain evidence="2 3">DSM 44599</strain>
    </source>
</reference>
<proteinExistence type="predicted"/>
<feature type="domain" description="AB hydrolase-1" evidence="1">
    <location>
        <begin position="24"/>
        <end position="253"/>
    </location>
</feature>
<comment type="caution">
    <text evidence="2">The sequence shown here is derived from an EMBL/GenBank/DDBJ whole genome shotgun (WGS) entry which is preliminary data.</text>
</comment>
<dbReference type="PANTHER" id="PTHR43433">
    <property type="entry name" value="HYDROLASE, ALPHA/BETA FOLD FAMILY PROTEIN"/>
    <property type="match status" value="1"/>
</dbReference>
<dbReference type="EMBL" id="QNRE01000021">
    <property type="protein sequence ID" value="RBO82925.1"/>
    <property type="molecule type" value="Genomic_DNA"/>
</dbReference>